<feature type="transmembrane region" description="Helical" evidence="2">
    <location>
        <begin position="12"/>
        <end position="31"/>
    </location>
</feature>
<dbReference type="AlphaFoldDB" id="A0A848M610"/>
<comment type="caution">
    <text evidence="4">The sequence shown here is derived from an EMBL/GenBank/DDBJ whole genome shotgun (WGS) entry which is preliminary data.</text>
</comment>
<feature type="region of interest" description="Disordered" evidence="1">
    <location>
        <begin position="112"/>
        <end position="183"/>
    </location>
</feature>
<organism evidence="4 5">
    <name type="scientific">Paenibacillus lemnae</name>
    <dbReference type="NCBI Taxonomy" id="1330551"/>
    <lineage>
        <taxon>Bacteria</taxon>
        <taxon>Bacillati</taxon>
        <taxon>Bacillota</taxon>
        <taxon>Bacilli</taxon>
        <taxon>Bacillales</taxon>
        <taxon>Paenibacillaceae</taxon>
        <taxon>Paenibacillus</taxon>
    </lineage>
</organism>
<gene>
    <name evidence="4" type="ORF">HII30_07875</name>
</gene>
<keyword evidence="5" id="KW-1185">Reference proteome</keyword>
<protein>
    <submittedName>
        <fullName evidence="4">Cell wall hydrolase</fullName>
    </submittedName>
</protein>
<feature type="compositionally biased region" description="Basic and acidic residues" evidence="1">
    <location>
        <begin position="112"/>
        <end position="143"/>
    </location>
</feature>
<keyword evidence="2" id="KW-1133">Transmembrane helix</keyword>
<dbReference type="InterPro" id="IPR011105">
    <property type="entry name" value="Cell_wall_hydrolase_SleB"/>
</dbReference>
<evidence type="ECO:0000259" key="3">
    <source>
        <dbReference type="Pfam" id="PF07486"/>
    </source>
</evidence>
<keyword evidence="2" id="KW-0812">Transmembrane</keyword>
<feature type="compositionally biased region" description="Low complexity" evidence="1">
    <location>
        <begin position="144"/>
        <end position="158"/>
    </location>
</feature>
<feature type="region of interest" description="Disordered" evidence="1">
    <location>
        <begin position="38"/>
        <end position="60"/>
    </location>
</feature>
<accession>A0A848M610</accession>
<dbReference type="Pfam" id="PF07486">
    <property type="entry name" value="Hydrolase_2"/>
    <property type="match status" value="1"/>
</dbReference>
<evidence type="ECO:0000313" key="4">
    <source>
        <dbReference type="EMBL" id="NMO95689.1"/>
    </source>
</evidence>
<proteinExistence type="predicted"/>
<dbReference type="Proteomes" id="UP000565468">
    <property type="component" value="Unassembled WGS sequence"/>
</dbReference>
<dbReference type="Gene3D" id="1.10.10.2520">
    <property type="entry name" value="Cell wall hydrolase SleB, domain 1"/>
    <property type="match status" value="1"/>
</dbReference>
<dbReference type="RefSeq" id="WP_169504464.1">
    <property type="nucleotide sequence ID" value="NZ_JABBPN010000005.1"/>
</dbReference>
<reference evidence="4 5" key="1">
    <citation type="submission" date="2020-04" db="EMBL/GenBank/DDBJ databases">
        <title>Paenibacillus algicola sp. nov., a novel marine bacterium producing alginate lyase.</title>
        <authorList>
            <person name="Huang H."/>
        </authorList>
    </citation>
    <scope>NUCLEOTIDE SEQUENCE [LARGE SCALE GENOMIC DNA]</scope>
    <source>
        <strain evidence="4 5">L7-75</strain>
    </source>
</reference>
<keyword evidence="4" id="KW-0378">Hydrolase</keyword>
<name>A0A848M610_PAELE</name>
<sequence>MGISVFRQNRWIALLVGALLVSLSLISLLGMQTITEKGGKKESAEARQAASSSTVPVTHGDINVQSKNKIDIKSNIEKKEGNPVQLPGLFAANELQGWKPEPDTLLSLPEIERQEENVPSKKQEKSTPEKKSTPSKKDDDNRISKSSSNDAASSTTAKQVKPKKKEGTTAVQPKAKSLQPPTKLFFTRTKTLTQDQKENATWDYALSAEELLLLQKIVMAEAEGEPYEGKVAVANVVLNRLRSANFPDTIRNVIYQKYQFSPVANGRMDRVKPSKETIKAVTAALHGHKAVSDDTYFFLSLTLAQDLTVHHSRTFSKKIGNHSFYK</sequence>
<dbReference type="GO" id="GO:0016787">
    <property type="term" value="F:hydrolase activity"/>
    <property type="evidence" value="ECO:0007669"/>
    <property type="project" value="UniProtKB-KW"/>
</dbReference>
<dbReference type="EMBL" id="JABBPN010000005">
    <property type="protein sequence ID" value="NMO95689.1"/>
    <property type="molecule type" value="Genomic_DNA"/>
</dbReference>
<evidence type="ECO:0000313" key="5">
    <source>
        <dbReference type="Proteomes" id="UP000565468"/>
    </source>
</evidence>
<feature type="domain" description="Cell wall hydrolase SleB" evidence="3">
    <location>
        <begin position="224"/>
        <end position="325"/>
    </location>
</feature>
<keyword evidence="2" id="KW-0472">Membrane</keyword>
<evidence type="ECO:0000256" key="2">
    <source>
        <dbReference type="SAM" id="Phobius"/>
    </source>
</evidence>
<dbReference type="InterPro" id="IPR042047">
    <property type="entry name" value="SleB_dom1"/>
</dbReference>
<evidence type="ECO:0000256" key="1">
    <source>
        <dbReference type="SAM" id="MobiDB-lite"/>
    </source>
</evidence>